<evidence type="ECO:0000313" key="3">
    <source>
        <dbReference type="EMBL" id="ROR72671.1"/>
    </source>
</evidence>
<dbReference type="AlphaFoldDB" id="A0A3N2BBN2"/>
<dbReference type="Pfam" id="PF16976">
    <property type="entry name" value="RcpC"/>
    <property type="match status" value="1"/>
</dbReference>
<keyword evidence="4" id="KW-1185">Reference proteome</keyword>
<feature type="domain" description="Flp pilus assembly protein RcpC/CpaB" evidence="2">
    <location>
        <begin position="107"/>
        <end position="215"/>
    </location>
</feature>
<dbReference type="NCBIfam" id="TIGR03177">
    <property type="entry name" value="pilus_cpaB"/>
    <property type="match status" value="1"/>
</dbReference>
<evidence type="ECO:0000259" key="2">
    <source>
        <dbReference type="Pfam" id="PF16976"/>
    </source>
</evidence>
<keyword evidence="1" id="KW-0472">Membrane</keyword>
<dbReference type="EMBL" id="RKHK01000001">
    <property type="protein sequence ID" value="ROR72671.1"/>
    <property type="molecule type" value="Genomic_DNA"/>
</dbReference>
<dbReference type="RefSeq" id="WP_123303204.1">
    <property type="nucleotide sequence ID" value="NZ_RKHK01000001.1"/>
</dbReference>
<keyword evidence="1" id="KW-0812">Transmembrane</keyword>
<dbReference type="InterPro" id="IPR017592">
    <property type="entry name" value="Pilus_assmbl_Flp-typ_CpaB"/>
</dbReference>
<comment type="caution">
    <text evidence="3">The sequence shown here is derived from an EMBL/GenBank/DDBJ whole genome shotgun (WGS) entry which is preliminary data.</text>
</comment>
<evidence type="ECO:0000256" key="1">
    <source>
        <dbReference type="SAM" id="Phobius"/>
    </source>
</evidence>
<gene>
    <name evidence="3" type="ORF">EDD31_1029</name>
</gene>
<keyword evidence="1" id="KW-1133">Transmembrane helix</keyword>
<dbReference type="CDD" id="cd11614">
    <property type="entry name" value="SAF_CpaB_FlgA_like"/>
    <property type="match status" value="1"/>
</dbReference>
<evidence type="ECO:0000313" key="4">
    <source>
        <dbReference type="Proteomes" id="UP000280668"/>
    </source>
</evidence>
<organism evidence="3 4">
    <name type="scientific">Bogoriella caseilytica</name>
    <dbReference type="NCBI Taxonomy" id="56055"/>
    <lineage>
        <taxon>Bacteria</taxon>
        <taxon>Bacillati</taxon>
        <taxon>Actinomycetota</taxon>
        <taxon>Actinomycetes</taxon>
        <taxon>Micrococcales</taxon>
        <taxon>Bogoriellaceae</taxon>
        <taxon>Bogoriella</taxon>
    </lineage>
</organism>
<proteinExistence type="predicted"/>
<dbReference type="OrthoDB" id="3468004at2"/>
<name>A0A3N2BBN2_9MICO</name>
<reference evidence="3 4" key="1">
    <citation type="submission" date="2018-11" db="EMBL/GenBank/DDBJ databases">
        <title>Sequencing the genomes of 1000 actinobacteria strains.</title>
        <authorList>
            <person name="Klenk H.-P."/>
        </authorList>
    </citation>
    <scope>NUCLEOTIDE SEQUENCE [LARGE SCALE GENOMIC DNA]</scope>
    <source>
        <strain evidence="3 4">DSM 11294</strain>
    </source>
</reference>
<dbReference type="InterPro" id="IPR031571">
    <property type="entry name" value="RcpC_dom"/>
</dbReference>
<protein>
    <submittedName>
        <fullName evidence="3">Pilus assembly protein CpaB</fullName>
    </submittedName>
</protein>
<feature type="transmembrane region" description="Helical" evidence="1">
    <location>
        <begin position="6"/>
        <end position="30"/>
    </location>
</feature>
<sequence length="251" mass="26567">MNPRQYTGLAVLLLTGLCAVAVFVLVFLYVDDVRSEVGPTATVYELDEPVSALASVPSEALREVEVPERWIPEDAIRHPDQMAGLVAAADYEPGTLLQAGMLEPPPVLEPGFREVAIMVDAETGVAGKVFPGDRVDIIATIAGNEDLGIAPRAEVWVSDALVLEIGALTEVDDEDAVGNFTTTAAVPVTFALNAEETLRLAYGESFSVKLRLALRPAGDDAEVPEEFQVYVDALAEDARGNGDGGDNGGDD</sequence>
<accession>A0A3N2BBN2</accession>
<dbReference type="Proteomes" id="UP000280668">
    <property type="component" value="Unassembled WGS sequence"/>
</dbReference>